<evidence type="ECO:0000256" key="1">
    <source>
        <dbReference type="SAM" id="MobiDB-lite"/>
    </source>
</evidence>
<keyword evidence="3" id="KW-1185">Reference proteome</keyword>
<proteinExistence type="predicted"/>
<gene>
    <name evidence="2" type="ORF">M422DRAFT_67783</name>
</gene>
<evidence type="ECO:0000313" key="3">
    <source>
        <dbReference type="Proteomes" id="UP000054279"/>
    </source>
</evidence>
<reference evidence="2 3" key="1">
    <citation type="submission" date="2014-06" db="EMBL/GenBank/DDBJ databases">
        <title>Evolutionary Origins and Diversification of the Mycorrhizal Mutualists.</title>
        <authorList>
            <consortium name="DOE Joint Genome Institute"/>
            <consortium name="Mycorrhizal Genomics Consortium"/>
            <person name="Kohler A."/>
            <person name="Kuo A."/>
            <person name="Nagy L.G."/>
            <person name="Floudas D."/>
            <person name="Copeland A."/>
            <person name="Barry K.W."/>
            <person name="Cichocki N."/>
            <person name="Veneault-Fourrey C."/>
            <person name="LaButti K."/>
            <person name="Lindquist E.A."/>
            <person name="Lipzen A."/>
            <person name="Lundell T."/>
            <person name="Morin E."/>
            <person name="Murat C."/>
            <person name="Riley R."/>
            <person name="Ohm R."/>
            <person name="Sun H."/>
            <person name="Tunlid A."/>
            <person name="Henrissat B."/>
            <person name="Grigoriev I.V."/>
            <person name="Hibbett D.S."/>
            <person name="Martin F."/>
        </authorList>
    </citation>
    <scope>NUCLEOTIDE SEQUENCE [LARGE SCALE GENOMIC DNA]</scope>
    <source>
        <strain evidence="2 3">SS14</strain>
    </source>
</reference>
<feature type="region of interest" description="Disordered" evidence="1">
    <location>
        <begin position="303"/>
        <end position="329"/>
    </location>
</feature>
<dbReference type="Proteomes" id="UP000054279">
    <property type="component" value="Unassembled WGS sequence"/>
</dbReference>
<dbReference type="HOGENOM" id="CLU_740036_0_0_1"/>
<dbReference type="EMBL" id="KN837120">
    <property type="protein sequence ID" value="KIJ43823.1"/>
    <property type="molecule type" value="Genomic_DNA"/>
</dbReference>
<sequence>MKLFKSDPEACGPDFIVVSYVASLLPEEDQDIAKSFKPREKIEPEQPEWGNAGADELAALEHTRAAMNRRDAYWNNRIGFEPEPEKIVQPKEPVARPSLAKELSISPSKYEKTAKVATRPLTFVESAKLEEEARAHAAASTAAASSTVTTSSIMTVPSTVATSSTVASAIPVRSKPHLSPYCFEPHASSEESLGIRGRSHISLDSTSAASYTTRTNSFGDSLPCEQHSRAPIHTIINSVKAINPTSSGPFIWTNHSLDSRPRPAPYPFQSVKLVQPKTSVNGSAATRTASVKPAVGTKLQVPVDKPLPRVPRPVTRVAPPSQRPSPARSCLKTVTSASVSTPVQIAKPTINSTPTIVSHLPQQSTTKVSAYSIS</sequence>
<feature type="compositionally biased region" description="Low complexity" evidence="1">
    <location>
        <begin position="312"/>
        <end position="329"/>
    </location>
</feature>
<accession>A0A0C9ULB4</accession>
<dbReference type="AlphaFoldDB" id="A0A0C9ULB4"/>
<name>A0A0C9ULB4_SPHS4</name>
<organism evidence="2 3">
    <name type="scientific">Sphaerobolus stellatus (strain SS14)</name>
    <dbReference type="NCBI Taxonomy" id="990650"/>
    <lineage>
        <taxon>Eukaryota</taxon>
        <taxon>Fungi</taxon>
        <taxon>Dikarya</taxon>
        <taxon>Basidiomycota</taxon>
        <taxon>Agaricomycotina</taxon>
        <taxon>Agaricomycetes</taxon>
        <taxon>Phallomycetidae</taxon>
        <taxon>Geastrales</taxon>
        <taxon>Sphaerobolaceae</taxon>
        <taxon>Sphaerobolus</taxon>
    </lineage>
</organism>
<evidence type="ECO:0000313" key="2">
    <source>
        <dbReference type="EMBL" id="KIJ43823.1"/>
    </source>
</evidence>
<protein>
    <submittedName>
        <fullName evidence="2">Uncharacterized protein</fullName>
    </submittedName>
</protein>